<keyword evidence="5 6" id="KW-0472">Membrane</keyword>
<feature type="transmembrane region" description="Helical" evidence="6">
    <location>
        <begin position="49"/>
        <end position="73"/>
    </location>
</feature>
<feature type="transmembrane region" description="Helical" evidence="6">
    <location>
        <begin position="16"/>
        <end position="37"/>
    </location>
</feature>
<evidence type="ECO:0000313" key="7">
    <source>
        <dbReference type="EMBL" id="NEX02309.1"/>
    </source>
</evidence>
<feature type="transmembrane region" description="Helical" evidence="6">
    <location>
        <begin position="233"/>
        <end position="252"/>
    </location>
</feature>
<keyword evidence="2" id="KW-1003">Cell membrane</keyword>
<proteinExistence type="predicted"/>
<evidence type="ECO:0000256" key="1">
    <source>
        <dbReference type="ARBA" id="ARBA00004651"/>
    </source>
</evidence>
<evidence type="ECO:0000256" key="6">
    <source>
        <dbReference type="SAM" id="Phobius"/>
    </source>
</evidence>
<protein>
    <submittedName>
        <fullName evidence="7">Oligosaccharide flippase family protein</fullName>
    </submittedName>
</protein>
<dbReference type="Pfam" id="PF01554">
    <property type="entry name" value="MatE"/>
    <property type="match status" value="1"/>
</dbReference>
<sequence>MKKAELGKYIADKKTLISMVANMFIKGAGFLLSYLYIPLLLSYLEDEKYGLWATVLSIGTWITLCDVGIGGGLRNILTAEISKKQYEKAKESVSTAFCVLSILSFCLWLVLVFVTISYGWSRLFGTRISLNVAMFISYSFICINLILSLVNVILYSLQISEQVGLVNLLGGIINLIGIMYISSFSHANIIYVAIVYGLSITVPTIVNNYWVFRKYSYLKPSLKFFNNGKTKELLSLGVIFFVLQIAGLMLMATDNIIITRLFGSAKVTPIEIANKLFSIIKAFFAALVIPVWSRTTMAFTERDFAWIKKMYSQLILFLVVFGVGVIVLCTIVHPICKIWLGKDIEFGNGVLTIIAFGTFAEMVNTAFYSLLNGLGRIKIQLLVSVIQIVLNIPLSIYLATSCGMGVLGVKLSTTLLFVFGCFVYIIYTNISIKSLE</sequence>
<comment type="caution">
    <text evidence="7">The sequence shown here is derived from an EMBL/GenBank/DDBJ whole genome shotgun (WGS) entry which is preliminary data.</text>
</comment>
<accession>A0A6M0LK28</accession>
<dbReference type="InterPro" id="IPR050833">
    <property type="entry name" value="Poly_Biosynth_Transport"/>
</dbReference>
<feature type="transmembrane region" description="Helical" evidence="6">
    <location>
        <begin position="272"/>
        <end position="293"/>
    </location>
</feature>
<feature type="transmembrane region" description="Helical" evidence="6">
    <location>
        <begin position="164"/>
        <end position="183"/>
    </location>
</feature>
<keyword evidence="4 6" id="KW-1133">Transmembrane helix</keyword>
<dbReference type="InterPro" id="IPR002528">
    <property type="entry name" value="MATE_fam"/>
</dbReference>
<dbReference type="PANTHER" id="PTHR30250:SF11">
    <property type="entry name" value="O-ANTIGEN TRANSPORTER-RELATED"/>
    <property type="match status" value="1"/>
</dbReference>
<dbReference type="GO" id="GO:0015297">
    <property type="term" value="F:antiporter activity"/>
    <property type="evidence" value="ECO:0007669"/>
    <property type="project" value="InterPro"/>
</dbReference>
<evidence type="ECO:0000256" key="5">
    <source>
        <dbReference type="ARBA" id="ARBA00023136"/>
    </source>
</evidence>
<feature type="transmembrane region" description="Helical" evidence="6">
    <location>
        <begin position="379"/>
        <end position="399"/>
    </location>
</feature>
<feature type="transmembrane region" description="Helical" evidence="6">
    <location>
        <begin position="94"/>
        <end position="120"/>
    </location>
</feature>
<feature type="transmembrane region" description="Helical" evidence="6">
    <location>
        <begin position="314"/>
        <end position="340"/>
    </location>
</feature>
<gene>
    <name evidence="7" type="ORF">F0Q01_10515</name>
</gene>
<dbReference type="RefSeq" id="WP_090488748.1">
    <property type="nucleotide sequence ID" value="NZ_VTVE01000003.1"/>
</dbReference>
<reference evidence="7 8" key="1">
    <citation type="submission" date="2019-09" db="EMBL/GenBank/DDBJ databases">
        <authorList>
            <person name="Pidcock S.E."/>
            <person name="Huws S.A."/>
        </authorList>
    </citation>
    <scope>NUCLEOTIDE SEQUENCE [LARGE SCALE GENOMIC DNA]</scope>
    <source>
        <strain evidence="7 8">MZ8</strain>
    </source>
</reference>
<feature type="transmembrane region" description="Helical" evidence="6">
    <location>
        <begin position="189"/>
        <end position="212"/>
    </location>
</feature>
<dbReference type="GO" id="GO:0005886">
    <property type="term" value="C:plasma membrane"/>
    <property type="evidence" value="ECO:0007669"/>
    <property type="project" value="UniProtKB-SubCell"/>
</dbReference>
<organism evidence="7 8">
    <name type="scientific">Pseudobutyrivibrio xylanivorans</name>
    <dbReference type="NCBI Taxonomy" id="185007"/>
    <lineage>
        <taxon>Bacteria</taxon>
        <taxon>Bacillati</taxon>
        <taxon>Bacillota</taxon>
        <taxon>Clostridia</taxon>
        <taxon>Lachnospirales</taxon>
        <taxon>Lachnospiraceae</taxon>
        <taxon>Pseudobutyrivibrio</taxon>
    </lineage>
</organism>
<feature type="transmembrane region" description="Helical" evidence="6">
    <location>
        <begin position="346"/>
        <end position="367"/>
    </location>
</feature>
<dbReference type="PANTHER" id="PTHR30250">
    <property type="entry name" value="PST FAMILY PREDICTED COLANIC ACID TRANSPORTER"/>
    <property type="match status" value="1"/>
</dbReference>
<dbReference type="GO" id="GO:0042910">
    <property type="term" value="F:xenobiotic transmembrane transporter activity"/>
    <property type="evidence" value="ECO:0007669"/>
    <property type="project" value="InterPro"/>
</dbReference>
<dbReference type="EMBL" id="VTVE01000003">
    <property type="protein sequence ID" value="NEX02309.1"/>
    <property type="molecule type" value="Genomic_DNA"/>
</dbReference>
<evidence type="ECO:0000256" key="4">
    <source>
        <dbReference type="ARBA" id="ARBA00022989"/>
    </source>
</evidence>
<comment type="subcellular location">
    <subcellularLocation>
        <location evidence="1">Cell membrane</location>
        <topology evidence="1">Multi-pass membrane protein</topology>
    </subcellularLocation>
</comment>
<dbReference type="Proteomes" id="UP000473091">
    <property type="component" value="Unassembled WGS sequence"/>
</dbReference>
<evidence type="ECO:0000256" key="2">
    <source>
        <dbReference type="ARBA" id="ARBA00022475"/>
    </source>
</evidence>
<evidence type="ECO:0000256" key="3">
    <source>
        <dbReference type="ARBA" id="ARBA00022692"/>
    </source>
</evidence>
<evidence type="ECO:0000313" key="8">
    <source>
        <dbReference type="Proteomes" id="UP000473091"/>
    </source>
</evidence>
<dbReference type="AlphaFoldDB" id="A0A6M0LK28"/>
<feature type="transmembrane region" description="Helical" evidence="6">
    <location>
        <begin position="132"/>
        <end position="157"/>
    </location>
</feature>
<keyword evidence="3 6" id="KW-0812">Transmembrane</keyword>
<reference evidence="7 8" key="2">
    <citation type="submission" date="2020-03" db="EMBL/GenBank/DDBJ databases">
        <title>Investigating the evolutionary divergence of the Butyrivibrio group.</title>
        <authorList>
            <person name="Skvortsov T."/>
            <person name="Santos F.G."/>
            <person name="Ting K.S."/>
            <person name="Creevey C.J."/>
        </authorList>
    </citation>
    <scope>NUCLEOTIDE SEQUENCE [LARGE SCALE GENOMIC DNA]</scope>
    <source>
        <strain evidence="7 8">MZ8</strain>
    </source>
</reference>
<feature type="transmembrane region" description="Helical" evidence="6">
    <location>
        <begin position="405"/>
        <end position="427"/>
    </location>
</feature>
<name>A0A6M0LK28_PSEXY</name>